<evidence type="ECO:0000313" key="2">
    <source>
        <dbReference type="Proteomes" id="UP001422759"/>
    </source>
</evidence>
<evidence type="ECO:0000313" key="1">
    <source>
        <dbReference type="EMBL" id="GAA2139656.1"/>
    </source>
</evidence>
<dbReference type="Proteomes" id="UP001422759">
    <property type="component" value="Unassembled WGS sequence"/>
</dbReference>
<accession>A0ABN2ZBJ2</accession>
<keyword evidence="2" id="KW-1185">Reference proteome</keyword>
<dbReference type="InterPro" id="IPR045701">
    <property type="entry name" value="DUF6059"/>
</dbReference>
<reference evidence="1 2" key="1">
    <citation type="journal article" date="2019" name="Int. J. Syst. Evol. Microbiol.">
        <title>The Global Catalogue of Microorganisms (GCM) 10K type strain sequencing project: providing services to taxonomists for standard genome sequencing and annotation.</title>
        <authorList>
            <consortium name="The Broad Institute Genomics Platform"/>
            <consortium name="The Broad Institute Genome Sequencing Center for Infectious Disease"/>
            <person name="Wu L."/>
            <person name="Ma J."/>
        </authorList>
    </citation>
    <scope>NUCLEOTIDE SEQUENCE [LARGE SCALE GENOMIC DNA]</scope>
    <source>
        <strain evidence="1 2">JCM 14560</strain>
    </source>
</reference>
<dbReference type="RefSeq" id="WP_344463457.1">
    <property type="nucleotide sequence ID" value="NZ_BAAANT010000009.1"/>
</dbReference>
<comment type="caution">
    <text evidence="1">The sequence shown here is derived from an EMBL/GenBank/DDBJ whole genome shotgun (WGS) entry which is preliminary data.</text>
</comment>
<name>A0ABN2ZBJ2_9ACTN</name>
<organism evidence="1 2">
    <name type="scientific">Kitasatospora kazusensis</name>
    <dbReference type="NCBI Taxonomy" id="407974"/>
    <lineage>
        <taxon>Bacteria</taxon>
        <taxon>Bacillati</taxon>
        <taxon>Actinomycetota</taxon>
        <taxon>Actinomycetes</taxon>
        <taxon>Kitasatosporales</taxon>
        <taxon>Streptomycetaceae</taxon>
        <taxon>Kitasatospora</taxon>
    </lineage>
</organism>
<proteinExistence type="predicted"/>
<dbReference type="Pfam" id="PF19534">
    <property type="entry name" value="DUF6059"/>
    <property type="match status" value="1"/>
</dbReference>
<gene>
    <name evidence="1" type="ORF">GCM10009760_22180</name>
</gene>
<dbReference type="EMBL" id="BAAANT010000009">
    <property type="protein sequence ID" value="GAA2139656.1"/>
    <property type="molecule type" value="Genomic_DNA"/>
</dbReference>
<protein>
    <submittedName>
        <fullName evidence="1">Uncharacterized protein</fullName>
    </submittedName>
</protein>
<sequence>MSPSPPGSEPGRFWRALWRGLIVLGAFNGLADEELTAIVLDARLRGPGPGHPEKLVPWIPPTPLERDLWSRLN</sequence>